<reference evidence="9" key="1">
    <citation type="submission" date="2013-10" db="EMBL/GenBank/DDBJ databases">
        <authorList>
            <person name="Schartl M."/>
            <person name="Warren W."/>
        </authorList>
    </citation>
    <scope>NUCLEOTIDE SEQUENCE [LARGE SCALE GENOMIC DNA]</scope>
    <source>
        <strain evidence="9">female</strain>
    </source>
</reference>
<dbReference type="FunFam" id="1.20.1080.10:FF:000019">
    <property type="entry name" value="AQuaPorin or aquaglyceroporin related"/>
    <property type="match status" value="1"/>
</dbReference>
<evidence type="ECO:0000256" key="1">
    <source>
        <dbReference type="ARBA" id="ARBA00004141"/>
    </source>
</evidence>
<accession>A0A087XEY9</accession>
<evidence type="ECO:0000313" key="9">
    <source>
        <dbReference type="Proteomes" id="UP000028760"/>
    </source>
</evidence>
<evidence type="ECO:0000256" key="2">
    <source>
        <dbReference type="ARBA" id="ARBA00006175"/>
    </source>
</evidence>
<dbReference type="eggNOG" id="KOG0223">
    <property type="taxonomic scope" value="Eukaryota"/>
</dbReference>
<dbReference type="OMA" id="APYLACQ"/>
<dbReference type="PANTHER" id="PTHR45665">
    <property type="entry name" value="AQUAPORIN-8"/>
    <property type="match status" value="1"/>
</dbReference>
<dbReference type="SUPFAM" id="SSF81338">
    <property type="entry name" value="Aquaporin-like"/>
    <property type="match status" value="1"/>
</dbReference>
<evidence type="ECO:0000256" key="3">
    <source>
        <dbReference type="ARBA" id="ARBA00022692"/>
    </source>
</evidence>
<dbReference type="Gene3D" id="1.20.1080.10">
    <property type="entry name" value="Glycerol uptake facilitator protein"/>
    <property type="match status" value="1"/>
</dbReference>
<dbReference type="STRING" id="48698.ENSPFOP00000004342"/>
<feature type="transmembrane region" description="Helical" evidence="7">
    <location>
        <begin position="31"/>
        <end position="54"/>
    </location>
</feature>
<dbReference type="GeneTree" id="ENSGT00940000165638"/>
<dbReference type="InterPro" id="IPR023271">
    <property type="entry name" value="Aquaporin-like"/>
</dbReference>
<feature type="transmembrane region" description="Helical" evidence="7">
    <location>
        <begin position="186"/>
        <end position="206"/>
    </location>
</feature>
<dbReference type="GO" id="GO:0015250">
    <property type="term" value="F:water channel activity"/>
    <property type="evidence" value="ECO:0007669"/>
    <property type="project" value="TreeGrafter"/>
</dbReference>
<keyword evidence="6" id="KW-0813">Transport</keyword>
<dbReference type="AlphaFoldDB" id="A0A087XEY9"/>
<dbReference type="PANTHER" id="PTHR45665:SF11">
    <property type="entry name" value="AQUAPORIN 8B-RELATED"/>
    <property type="match status" value="1"/>
</dbReference>
<dbReference type="InterPro" id="IPR000425">
    <property type="entry name" value="MIP"/>
</dbReference>
<dbReference type="Pfam" id="PF00230">
    <property type="entry name" value="MIP"/>
    <property type="match status" value="1"/>
</dbReference>
<comment type="subcellular location">
    <subcellularLocation>
        <location evidence="1">Membrane</location>
        <topology evidence="1">Multi-pass membrane protein</topology>
    </subcellularLocation>
</comment>
<reference evidence="8" key="3">
    <citation type="submission" date="2025-09" db="UniProtKB">
        <authorList>
            <consortium name="Ensembl"/>
        </authorList>
    </citation>
    <scope>IDENTIFICATION</scope>
</reference>
<evidence type="ECO:0000256" key="6">
    <source>
        <dbReference type="RuleBase" id="RU000477"/>
    </source>
</evidence>
<protein>
    <submittedName>
        <fullName evidence="8">Aquaporin 8b</fullName>
    </submittedName>
</protein>
<evidence type="ECO:0000256" key="5">
    <source>
        <dbReference type="ARBA" id="ARBA00023136"/>
    </source>
</evidence>
<dbReference type="InterPro" id="IPR034294">
    <property type="entry name" value="Aquaporin_transptr"/>
</dbReference>
<comment type="similarity">
    <text evidence="2 6">Belongs to the MIP/aquaporin (TC 1.A.8) family.</text>
</comment>
<sequence>MEKLEMEAPDSSLVDKAKKPISKRLNKYERVFQPCLAEVLGTMFFVFIGCVSVIENTPAAGRLQPALVHGLAVAVLVAVMDRIRSGSHFNPPFTVAVCLCGGLELAMVAPYLVSQLVGGVLGAGMAKLMTSPERFSNASGAAFDLLRSESQLYRALFGEAAMTCLVTLVVLMVAVNSRTKTPFGPFLVGSTVMFNILAGADISGACMNPARAFGPALIANHWTYHWVYWVGPITGGAAAAALVRLVLGDQKLRIVLKS</sequence>
<keyword evidence="5 7" id="KW-0472">Membrane</keyword>
<evidence type="ECO:0000256" key="7">
    <source>
        <dbReference type="SAM" id="Phobius"/>
    </source>
</evidence>
<name>A0A087XEY9_POEFO</name>
<dbReference type="EMBL" id="AYCK01026450">
    <property type="status" value="NOT_ANNOTATED_CDS"/>
    <property type="molecule type" value="Genomic_DNA"/>
</dbReference>
<proteinExistence type="inferred from homology"/>
<dbReference type="PRINTS" id="PR02020">
    <property type="entry name" value="AQUAPORIN8"/>
</dbReference>
<dbReference type="PRINTS" id="PR00783">
    <property type="entry name" value="MINTRINSICP"/>
</dbReference>
<feature type="transmembrane region" description="Helical" evidence="7">
    <location>
        <begin position="95"/>
        <end position="113"/>
    </location>
</feature>
<dbReference type="InterPro" id="IPR023277">
    <property type="entry name" value="Aquaporin_8"/>
</dbReference>
<organism evidence="8 9">
    <name type="scientific">Poecilia formosa</name>
    <name type="common">Amazon molly</name>
    <name type="synonym">Limia formosa</name>
    <dbReference type="NCBI Taxonomy" id="48698"/>
    <lineage>
        <taxon>Eukaryota</taxon>
        <taxon>Metazoa</taxon>
        <taxon>Chordata</taxon>
        <taxon>Craniata</taxon>
        <taxon>Vertebrata</taxon>
        <taxon>Euteleostomi</taxon>
        <taxon>Actinopterygii</taxon>
        <taxon>Neopterygii</taxon>
        <taxon>Teleostei</taxon>
        <taxon>Neoteleostei</taxon>
        <taxon>Acanthomorphata</taxon>
        <taxon>Ovalentaria</taxon>
        <taxon>Atherinomorphae</taxon>
        <taxon>Cyprinodontiformes</taxon>
        <taxon>Poeciliidae</taxon>
        <taxon>Poeciliinae</taxon>
        <taxon>Poecilia</taxon>
    </lineage>
</organism>
<dbReference type="Proteomes" id="UP000028760">
    <property type="component" value="Unassembled WGS sequence"/>
</dbReference>
<keyword evidence="3 6" id="KW-0812">Transmembrane</keyword>
<evidence type="ECO:0000313" key="8">
    <source>
        <dbReference type="Ensembl" id="ENSPFOP00000004342.2"/>
    </source>
</evidence>
<reference evidence="8" key="2">
    <citation type="submission" date="2025-08" db="UniProtKB">
        <authorList>
            <consortium name="Ensembl"/>
        </authorList>
    </citation>
    <scope>IDENTIFICATION</scope>
</reference>
<evidence type="ECO:0000256" key="4">
    <source>
        <dbReference type="ARBA" id="ARBA00022989"/>
    </source>
</evidence>
<keyword evidence="9" id="KW-1185">Reference proteome</keyword>
<dbReference type="Ensembl" id="ENSPFOT00000004350.2">
    <property type="protein sequence ID" value="ENSPFOP00000004342.2"/>
    <property type="gene ID" value="ENSPFOG00000004440.2"/>
</dbReference>
<keyword evidence="4 7" id="KW-1133">Transmembrane helix</keyword>
<feature type="transmembrane region" description="Helical" evidence="7">
    <location>
        <begin position="66"/>
        <end position="83"/>
    </location>
</feature>
<feature type="transmembrane region" description="Helical" evidence="7">
    <location>
        <begin position="226"/>
        <end position="247"/>
    </location>
</feature>
<dbReference type="GO" id="GO:0005886">
    <property type="term" value="C:plasma membrane"/>
    <property type="evidence" value="ECO:0007669"/>
    <property type="project" value="TreeGrafter"/>
</dbReference>
<feature type="transmembrane region" description="Helical" evidence="7">
    <location>
        <begin position="152"/>
        <end position="174"/>
    </location>
</feature>